<accession>I3SDS0</accession>
<reference evidence="1" key="1">
    <citation type="submission" date="2012-05" db="EMBL/GenBank/DDBJ databases">
        <authorList>
            <person name="Krishnakumar V."/>
            <person name="Cheung F."/>
            <person name="Xiao Y."/>
            <person name="Chan A."/>
            <person name="Moskal W.A."/>
            <person name="Town C.D."/>
        </authorList>
    </citation>
    <scope>NUCLEOTIDE SEQUENCE</scope>
</reference>
<protein>
    <submittedName>
        <fullName evidence="1">Uncharacterized protein</fullName>
    </submittedName>
</protein>
<organism evidence="1">
    <name type="scientific">Medicago truncatula</name>
    <name type="common">Barrel medic</name>
    <name type="synonym">Medicago tribuloides</name>
    <dbReference type="NCBI Taxonomy" id="3880"/>
    <lineage>
        <taxon>Eukaryota</taxon>
        <taxon>Viridiplantae</taxon>
        <taxon>Streptophyta</taxon>
        <taxon>Embryophyta</taxon>
        <taxon>Tracheophyta</taxon>
        <taxon>Spermatophyta</taxon>
        <taxon>Magnoliopsida</taxon>
        <taxon>eudicotyledons</taxon>
        <taxon>Gunneridae</taxon>
        <taxon>Pentapetalae</taxon>
        <taxon>rosids</taxon>
        <taxon>fabids</taxon>
        <taxon>Fabales</taxon>
        <taxon>Fabaceae</taxon>
        <taxon>Papilionoideae</taxon>
        <taxon>50 kb inversion clade</taxon>
        <taxon>NPAAA clade</taxon>
        <taxon>Hologalegina</taxon>
        <taxon>IRL clade</taxon>
        <taxon>Trifolieae</taxon>
        <taxon>Medicago</taxon>
    </lineage>
</organism>
<dbReference type="AlphaFoldDB" id="I3SDS0"/>
<name>I3SDS0_MEDTR</name>
<evidence type="ECO:0000313" key="1">
    <source>
        <dbReference type="EMBL" id="AFK38412.1"/>
    </source>
</evidence>
<proteinExistence type="evidence at transcript level"/>
<sequence length="39" mass="4251">MSICFTKILHENPKKSFGGSIHMLSKGSCSPQSCHCLRG</sequence>
<dbReference type="EMBL" id="BT138617">
    <property type="protein sequence ID" value="AFK38412.1"/>
    <property type="molecule type" value="mRNA"/>
</dbReference>